<feature type="compositionally biased region" description="Polar residues" evidence="1">
    <location>
        <begin position="14"/>
        <end position="26"/>
    </location>
</feature>
<dbReference type="EMBL" id="LATX01002363">
    <property type="protein sequence ID" value="KTB30793.1"/>
    <property type="molecule type" value="Genomic_DNA"/>
</dbReference>
<feature type="compositionally biased region" description="Polar residues" evidence="1">
    <location>
        <begin position="35"/>
        <end position="44"/>
    </location>
</feature>
<gene>
    <name evidence="2" type="ORF">WG66_16634</name>
</gene>
<feature type="region of interest" description="Disordered" evidence="1">
    <location>
        <begin position="1"/>
        <end position="54"/>
    </location>
</feature>
<name>A0A0W0F3C1_MONRR</name>
<sequence length="104" mass="10282">MDVSSDAGDAVTDTLDNASDVDTSAGDNGGDVTGTVENSGNLPSSALDGLPSNRITNGKSEEVLGGADVVNSANGLRCKIPWAFVDGLLLETGSIVEAVGSTGV</sequence>
<proteinExistence type="predicted"/>
<protein>
    <submittedName>
        <fullName evidence="2">Uncharacterized protein</fullName>
    </submittedName>
</protein>
<dbReference type="Proteomes" id="UP000054988">
    <property type="component" value="Unassembled WGS sequence"/>
</dbReference>
<dbReference type="AlphaFoldDB" id="A0A0W0F3C1"/>
<evidence type="ECO:0000313" key="3">
    <source>
        <dbReference type="Proteomes" id="UP000054988"/>
    </source>
</evidence>
<comment type="caution">
    <text evidence="2">The sequence shown here is derived from an EMBL/GenBank/DDBJ whole genome shotgun (WGS) entry which is preliminary data.</text>
</comment>
<accession>A0A0W0F3C1</accession>
<reference evidence="2 3" key="1">
    <citation type="submission" date="2015-12" db="EMBL/GenBank/DDBJ databases">
        <title>Draft genome sequence of Moniliophthora roreri, the causal agent of frosty pod rot of cacao.</title>
        <authorList>
            <person name="Aime M.C."/>
            <person name="Diaz-Valderrama J.R."/>
            <person name="Kijpornyongpan T."/>
            <person name="Phillips-Mora W."/>
        </authorList>
    </citation>
    <scope>NUCLEOTIDE SEQUENCE [LARGE SCALE GENOMIC DNA]</scope>
    <source>
        <strain evidence="2 3">MCA 2952</strain>
    </source>
</reference>
<evidence type="ECO:0000313" key="2">
    <source>
        <dbReference type="EMBL" id="KTB30793.1"/>
    </source>
</evidence>
<evidence type="ECO:0000256" key="1">
    <source>
        <dbReference type="SAM" id="MobiDB-lite"/>
    </source>
</evidence>
<organism evidence="2 3">
    <name type="scientific">Moniliophthora roreri</name>
    <name type="common">Frosty pod rot fungus</name>
    <name type="synonym">Monilia roreri</name>
    <dbReference type="NCBI Taxonomy" id="221103"/>
    <lineage>
        <taxon>Eukaryota</taxon>
        <taxon>Fungi</taxon>
        <taxon>Dikarya</taxon>
        <taxon>Basidiomycota</taxon>
        <taxon>Agaricomycotina</taxon>
        <taxon>Agaricomycetes</taxon>
        <taxon>Agaricomycetidae</taxon>
        <taxon>Agaricales</taxon>
        <taxon>Marasmiineae</taxon>
        <taxon>Marasmiaceae</taxon>
        <taxon>Moniliophthora</taxon>
    </lineage>
</organism>